<gene>
    <name evidence="8" type="ORF">ONB1V03_LOCUS21926</name>
</gene>
<evidence type="ECO:0000313" key="8">
    <source>
        <dbReference type="EMBL" id="CAD7665369.1"/>
    </source>
</evidence>
<proteinExistence type="inferred from homology"/>
<sequence length="85" mass="9364">DSLRGQAIAKQLRDTIDDVQSSIGKRLFEQCLGGKIPESGSLLEADDIVKLKRCIYAAQRTSLPPIITHNMVDDSTDPILASLRR</sequence>
<organism evidence="8">
    <name type="scientific">Oppiella nova</name>
    <dbReference type="NCBI Taxonomy" id="334625"/>
    <lineage>
        <taxon>Eukaryota</taxon>
        <taxon>Metazoa</taxon>
        <taxon>Ecdysozoa</taxon>
        <taxon>Arthropoda</taxon>
        <taxon>Chelicerata</taxon>
        <taxon>Arachnida</taxon>
        <taxon>Acari</taxon>
        <taxon>Acariformes</taxon>
        <taxon>Sarcoptiformes</taxon>
        <taxon>Oribatida</taxon>
        <taxon>Brachypylina</taxon>
        <taxon>Oppioidea</taxon>
        <taxon>Oppiidae</taxon>
        <taxon>Oppiella</taxon>
    </lineage>
</organism>
<evidence type="ECO:0000256" key="2">
    <source>
        <dbReference type="ARBA" id="ARBA00010686"/>
    </source>
</evidence>
<reference evidence="8" key="1">
    <citation type="submission" date="2020-11" db="EMBL/GenBank/DDBJ databases">
        <authorList>
            <person name="Tran Van P."/>
        </authorList>
    </citation>
    <scope>NUCLEOTIDE SEQUENCE</scope>
</reference>
<keyword evidence="9" id="KW-1185">Reference proteome</keyword>
<comment type="pathway">
    <text evidence="1 7">Glycan biosynthesis; glycogen biosynthesis.</text>
</comment>
<dbReference type="PANTHER" id="PTHR10176:SF3">
    <property type="entry name" value="GLYCOGEN [STARCH] SYNTHASE"/>
    <property type="match status" value="1"/>
</dbReference>
<dbReference type="EMBL" id="CAJPVJ010045540">
    <property type="protein sequence ID" value="CAG2182505.1"/>
    <property type="molecule type" value="Genomic_DNA"/>
</dbReference>
<keyword evidence="4 7" id="KW-0808">Transferase</keyword>
<keyword evidence="5 7" id="KW-0320">Glycogen biosynthesis</keyword>
<dbReference type="Proteomes" id="UP000728032">
    <property type="component" value="Unassembled WGS sequence"/>
</dbReference>
<dbReference type="EC" id="2.4.1.11" evidence="7"/>
<dbReference type="Pfam" id="PF05693">
    <property type="entry name" value="Glycogen_syn"/>
    <property type="match status" value="1"/>
</dbReference>
<feature type="non-terminal residue" evidence="8">
    <location>
        <position position="1"/>
    </location>
</feature>
<evidence type="ECO:0000256" key="7">
    <source>
        <dbReference type="RuleBase" id="RU363104"/>
    </source>
</evidence>
<comment type="similarity">
    <text evidence="2 7">Belongs to the glycosyltransferase 3 family.</text>
</comment>
<dbReference type="GO" id="GO:0005978">
    <property type="term" value="P:glycogen biosynthetic process"/>
    <property type="evidence" value="ECO:0007669"/>
    <property type="project" value="UniProtKB-UniPathway"/>
</dbReference>
<comment type="function">
    <text evidence="7">Transfers the glycosyl residue from UDP-Glc to the non-reducing end of alpha-1,4-glucan.</text>
</comment>
<evidence type="ECO:0000256" key="3">
    <source>
        <dbReference type="ARBA" id="ARBA00022676"/>
    </source>
</evidence>
<dbReference type="EMBL" id="OC960365">
    <property type="protein sequence ID" value="CAD7665369.1"/>
    <property type="molecule type" value="Genomic_DNA"/>
</dbReference>
<evidence type="ECO:0000256" key="5">
    <source>
        <dbReference type="ARBA" id="ARBA00023056"/>
    </source>
</evidence>
<keyword evidence="3 7" id="KW-0328">Glycosyltransferase</keyword>
<dbReference type="PANTHER" id="PTHR10176">
    <property type="entry name" value="GLYCOGEN SYNTHASE"/>
    <property type="match status" value="1"/>
</dbReference>
<dbReference type="UniPathway" id="UPA00164"/>
<accession>A0A7R9MSG7</accession>
<evidence type="ECO:0000313" key="9">
    <source>
        <dbReference type="Proteomes" id="UP000728032"/>
    </source>
</evidence>
<dbReference type="OrthoDB" id="6335297at2759"/>
<name>A0A7R9MSG7_9ACAR</name>
<evidence type="ECO:0000256" key="1">
    <source>
        <dbReference type="ARBA" id="ARBA00004964"/>
    </source>
</evidence>
<dbReference type="AlphaFoldDB" id="A0A7R9MSG7"/>
<dbReference type="Gene3D" id="6.10.260.10">
    <property type="match status" value="1"/>
</dbReference>
<feature type="non-terminal residue" evidence="8">
    <location>
        <position position="85"/>
    </location>
</feature>
<evidence type="ECO:0000256" key="6">
    <source>
        <dbReference type="ARBA" id="ARBA00047345"/>
    </source>
</evidence>
<dbReference type="GO" id="GO:0004373">
    <property type="term" value="F:alpha-1,4-glucan glucosyltransferase (UDP-glucose donor) activity"/>
    <property type="evidence" value="ECO:0007669"/>
    <property type="project" value="UniProtKB-EC"/>
</dbReference>
<comment type="catalytic activity">
    <reaction evidence="6">
        <text>[(1-&gt;4)-alpha-D-glucosyl](n) + UDP-alpha-D-glucose = [(1-&gt;4)-alpha-D-glucosyl](n+1) + UDP + H(+)</text>
        <dbReference type="Rhea" id="RHEA:18549"/>
        <dbReference type="Rhea" id="RHEA-COMP:9584"/>
        <dbReference type="Rhea" id="RHEA-COMP:9587"/>
        <dbReference type="ChEBI" id="CHEBI:15378"/>
        <dbReference type="ChEBI" id="CHEBI:15444"/>
        <dbReference type="ChEBI" id="CHEBI:58223"/>
        <dbReference type="ChEBI" id="CHEBI:58885"/>
        <dbReference type="EC" id="2.4.1.11"/>
    </reaction>
    <physiologicalReaction direction="left-to-right" evidence="6">
        <dbReference type="Rhea" id="RHEA:18550"/>
    </physiologicalReaction>
</comment>
<protein>
    <recommendedName>
        <fullName evidence="7">Glycogen [starch] synthase</fullName>
        <ecNumber evidence="7">2.4.1.11</ecNumber>
    </recommendedName>
</protein>
<evidence type="ECO:0000256" key="4">
    <source>
        <dbReference type="ARBA" id="ARBA00022679"/>
    </source>
</evidence>
<dbReference type="GO" id="GO:0005737">
    <property type="term" value="C:cytoplasm"/>
    <property type="evidence" value="ECO:0007669"/>
    <property type="project" value="TreeGrafter"/>
</dbReference>
<dbReference type="InterPro" id="IPR008631">
    <property type="entry name" value="Glycogen_synth"/>
</dbReference>